<dbReference type="OrthoDB" id="4581875at2759"/>
<feature type="compositionally biased region" description="Polar residues" evidence="1">
    <location>
        <begin position="197"/>
        <end position="213"/>
    </location>
</feature>
<sequence>MLDDRESRLQQDILREAGMNRLFEDSQQFVEEPNEVGLQYSNYAAFNGKKLPRQINLDEDGIRFLTPYVSLNRSNSIKRQYERLELGLRLGTKLSKELRGLIQRSEEFAPFLERQSTSYISPDRRRGDYLRLAISLLKHQGWGERWFGALSATGCSRKLIWPAESTLITLRFVSLIYRFVEQMKGLKTKKHAARTRLANSPAPSRCSMDSSQGELFDPTGHTTDLTAKDDNLLQQSLVLTPRSSAPNSRPASSHTDKSNHPQFSQHATEHNTANASTASPMSQSLLPTPSPYPPSGLSQHVVEAKQGEHTGGTPPAGNGGFKSVTDTGPLVSPVHVGGDATVVQAVNQQARSTDAGNAPPTGHVNIISNSGPVVDPVRTGGGITTVAQLASHVVGIKRRKMQPPEMRDTPIYRLYFLDKKDGLEYCRPITLDMGADLIQGDIVANLQTAFHAAGEPANIYVYMSDGYRQVKSTKEWQEAVHAVLQTNRNAKTVSIALYL</sequence>
<keyword evidence="3" id="KW-1185">Reference proteome</keyword>
<feature type="compositionally biased region" description="Low complexity" evidence="1">
    <location>
        <begin position="241"/>
        <end position="253"/>
    </location>
</feature>
<feature type="region of interest" description="Disordered" evidence="1">
    <location>
        <begin position="190"/>
        <end position="226"/>
    </location>
</feature>
<dbReference type="Proteomes" id="UP000275385">
    <property type="component" value="Unassembled WGS sequence"/>
</dbReference>
<evidence type="ECO:0000256" key="1">
    <source>
        <dbReference type="SAM" id="MobiDB-lite"/>
    </source>
</evidence>
<comment type="caution">
    <text evidence="2">The sequence shown here is derived from an EMBL/GenBank/DDBJ whole genome shotgun (WGS) entry which is preliminary data.</text>
</comment>
<feature type="region of interest" description="Disordered" evidence="1">
    <location>
        <begin position="240"/>
        <end position="298"/>
    </location>
</feature>
<name>A0A420YJF3_9PEZI</name>
<feature type="compositionally biased region" description="Polar residues" evidence="1">
    <location>
        <begin position="260"/>
        <end position="281"/>
    </location>
</feature>
<evidence type="ECO:0000313" key="3">
    <source>
        <dbReference type="Proteomes" id="UP000275385"/>
    </source>
</evidence>
<dbReference type="AlphaFoldDB" id="A0A420YJF3"/>
<evidence type="ECO:0000313" key="2">
    <source>
        <dbReference type="EMBL" id="RKU48022.1"/>
    </source>
</evidence>
<dbReference type="EMBL" id="QVQW01000006">
    <property type="protein sequence ID" value="RKU48022.1"/>
    <property type="molecule type" value="Genomic_DNA"/>
</dbReference>
<reference evidence="2 3" key="1">
    <citation type="submission" date="2018-08" db="EMBL/GenBank/DDBJ databases">
        <title>Draft genome of the lignicolous fungus Coniochaeta pulveracea.</title>
        <authorList>
            <person name="Borstlap C.J."/>
            <person name="De Witt R.N."/>
            <person name="Botha A."/>
            <person name="Volschenk H."/>
        </authorList>
    </citation>
    <scope>NUCLEOTIDE SEQUENCE [LARGE SCALE GENOMIC DNA]</scope>
    <source>
        <strain evidence="2 3">CAB683</strain>
    </source>
</reference>
<gene>
    <name evidence="2" type="ORF">DL546_007210</name>
</gene>
<proteinExistence type="predicted"/>
<dbReference type="STRING" id="177199.A0A420YJF3"/>
<organism evidence="2 3">
    <name type="scientific">Coniochaeta pulveracea</name>
    <dbReference type="NCBI Taxonomy" id="177199"/>
    <lineage>
        <taxon>Eukaryota</taxon>
        <taxon>Fungi</taxon>
        <taxon>Dikarya</taxon>
        <taxon>Ascomycota</taxon>
        <taxon>Pezizomycotina</taxon>
        <taxon>Sordariomycetes</taxon>
        <taxon>Sordariomycetidae</taxon>
        <taxon>Coniochaetales</taxon>
        <taxon>Coniochaetaceae</taxon>
        <taxon>Coniochaeta</taxon>
    </lineage>
</organism>
<protein>
    <submittedName>
        <fullName evidence="2">Uncharacterized protein</fullName>
    </submittedName>
</protein>
<accession>A0A420YJF3</accession>